<dbReference type="SMART" id="SM00327">
    <property type="entry name" value="VWA"/>
    <property type="match status" value="1"/>
</dbReference>
<dbReference type="InterPro" id="IPR002035">
    <property type="entry name" value="VWF_A"/>
</dbReference>
<dbReference type="Gene3D" id="3.40.50.410">
    <property type="entry name" value="von Willebrand factor, type A domain"/>
    <property type="match status" value="1"/>
</dbReference>
<dbReference type="PANTHER" id="PTHR10223:SF0">
    <property type="entry name" value="26S PROTEASOME NON-ATPASE REGULATORY SUBUNIT 4"/>
    <property type="match status" value="1"/>
</dbReference>
<dbReference type="Gene3D" id="1.10.287.3990">
    <property type="match status" value="1"/>
</dbReference>
<dbReference type="AlphaFoldDB" id="A0A0C3BQ70"/>
<dbReference type="Pfam" id="PF02809">
    <property type="entry name" value="UIM"/>
    <property type="match status" value="3"/>
</dbReference>
<evidence type="ECO:0000313" key="5">
    <source>
        <dbReference type="EMBL" id="KIM79472.1"/>
    </source>
</evidence>
<feature type="compositionally biased region" description="Acidic residues" evidence="3">
    <location>
        <begin position="315"/>
        <end position="331"/>
    </location>
</feature>
<dbReference type="InterPro" id="IPR003903">
    <property type="entry name" value="UIM_dom"/>
</dbReference>
<sequence length="350" mass="36461">MPLEATMMIIDNSEFMRNGDYQPNRFEAQSDAVNTVFQTKIDSNPENTVGIMTMAGKGPEVLVTHTKDLGHILSALHATSSKISGVIDIPTALSIAQLALKHRENKNLRQRIIVFVASPLEGQGADEKGMIKLAKKLKKNNVAVDVVAYGDGIEEGERGVLKAFVESASSGDNSHMVSIPPGPHLLSDMLISSPILAGDRGMGIDEAMGDAGVGAGPSGAAGGSGAGFEFGVDPSLDPELAMALRMSMQEEQARQAAEEGHGSAAAAGDSAPGASASTTTPVATATSVPVPPTESDEDALLAQALAMSEGKDVDMDGVGDAGDEDEEMDEEEAIRRAIEMSMKGDQEEKK</sequence>
<gene>
    <name evidence="5" type="ORF">PILCRDRAFT_823369</name>
</gene>
<evidence type="ECO:0000313" key="6">
    <source>
        <dbReference type="Proteomes" id="UP000054166"/>
    </source>
</evidence>
<evidence type="ECO:0000256" key="1">
    <source>
        <dbReference type="ARBA" id="ARBA00005574"/>
    </source>
</evidence>
<evidence type="ECO:0000259" key="4">
    <source>
        <dbReference type="PROSITE" id="PS50234"/>
    </source>
</evidence>
<dbReference type="GO" id="GO:0008540">
    <property type="term" value="C:proteasome regulatory particle, base subcomplex"/>
    <property type="evidence" value="ECO:0007669"/>
    <property type="project" value="TreeGrafter"/>
</dbReference>
<evidence type="ECO:0000256" key="2">
    <source>
        <dbReference type="ARBA" id="ARBA00022942"/>
    </source>
</evidence>
<organism evidence="5 6">
    <name type="scientific">Piloderma croceum (strain F 1598)</name>
    <dbReference type="NCBI Taxonomy" id="765440"/>
    <lineage>
        <taxon>Eukaryota</taxon>
        <taxon>Fungi</taxon>
        <taxon>Dikarya</taxon>
        <taxon>Basidiomycota</taxon>
        <taxon>Agaricomycotina</taxon>
        <taxon>Agaricomycetes</taxon>
        <taxon>Agaricomycetidae</taxon>
        <taxon>Atheliales</taxon>
        <taxon>Atheliaceae</taxon>
        <taxon>Piloderma</taxon>
    </lineage>
</organism>
<dbReference type="FunCoup" id="A0A0C3BQ70">
    <property type="interactions" value="573"/>
</dbReference>
<dbReference type="Pfam" id="PF13519">
    <property type="entry name" value="VWA_2"/>
    <property type="match status" value="1"/>
</dbReference>
<dbReference type="FunFam" id="3.40.50.410:FF:000005">
    <property type="entry name" value="26S proteasome non-ATPase regulatory subunit 4"/>
    <property type="match status" value="1"/>
</dbReference>
<reference evidence="6" key="2">
    <citation type="submission" date="2015-01" db="EMBL/GenBank/DDBJ databases">
        <title>Evolutionary Origins and Diversification of the Mycorrhizal Mutualists.</title>
        <authorList>
            <consortium name="DOE Joint Genome Institute"/>
            <consortium name="Mycorrhizal Genomics Consortium"/>
            <person name="Kohler A."/>
            <person name="Kuo A."/>
            <person name="Nagy L.G."/>
            <person name="Floudas D."/>
            <person name="Copeland A."/>
            <person name="Barry K.W."/>
            <person name="Cichocki N."/>
            <person name="Veneault-Fourrey C."/>
            <person name="LaButti K."/>
            <person name="Lindquist E.A."/>
            <person name="Lipzen A."/>
            <person name="Lundell T."/>
            <person name="Morin E."/>
            <person name="Murat C."/>
            <person name="Riley R."/>
            <person name="Ohm R."/>
            <person name="Sun H."/>
            <person name="Tunlid A."/>
            <person name="Henrissat B."/>
            <person name="Grigoriev I.V."/>
            <person name="Hibbett D.S."/>
            <person name="Martin F."/>
        </authorList>
    </citation>
    <scope>NUCLEOTIDE SEQUENCE [LARGE SCALE GENOMIC DNA]</scope>
    <source>
        <strain evidence="6">F 1598</strain>
    </source>
</reference>
<dbReference type="PANTHER" id="PTHR10223">
    <property type="entry name" value="26S PROTEASOME NON-ATPASE REGULATORY SUBUNIT 4"/>
    <property type="match status" value="1"/>
</dbReference>
<feature type="compositionally biased region" description="Basic and acidic residues" evidence="3">
    <location>
        <begin position="251"/>
        <end position="261"/>
    </location>
</feature>
<dbReference type="InterPro" id="IPR027040">
    <property type="entry name" value="PSMD4"/>
</dbReference>
<comment type="similarity">
    <text evidence="1">Belongs to the proteasome subunit S5A family.</text>
</comment>
<dbReference type="OrthoDB" id="1731724at2759"/>
<protein>
    <recommendedName>
        <fullName evidence="4">VWFA domain-containing protein</fullName>
    </recommendedName>
</protein>
<reference evidence="5 6" key="1">
    <citation type="submission" date="2014-04" db="EMBL/GenBank/DDBJ databases">
        <authorList>
            <consortium name="DOE Joint Genome Institute"/>
            <person name="Kuo A."/>
            <person name="Tarkka M."/>
            <person name="Buscot F."/>
            <person name="Kohler A."/>
            <person name="Nagy L.G."/>
            <person name="Floudas D."/>
            <person name="Copeland A."/>
            <person name="Barry K.W."/>
            <person name="Cichocki N."/>
            <person name="Veneault-Fourrey C."/>
            <person name="LaButti K."/>
            <person name="Lindquist E.A."/>
            <person name="Lipzen A."/>
            <person name="Lundell T."/>
            <person name="Morin E."/>
            <person name="Murat C."/>
            <person name="Sun H."/>
            <person name="Tunlid A."/>
            <person name="Henrissat B."/>
            <person name="Grigoriev I.V."/>
            <person name="Hibbett D.S."/>
            <person name="Martin F."/>
            <person name="Nordberg H.P."/>
            <person name="Cantor M.N."/>
            <person name="Hua S.X."/>
        </authorList>
    </citation>
    <scope>NUCLEOTIDE SEQUENCE [LARGE SCALE GENOMIC DNA]</scope>
    <source>
        <strain evidence="5 6">F 1598</strain>
    </source>
</reference>
<dbReference type="Proteomes" id="UP000054166">
    <property type="component" value="Unassembled WGS sequence"/>
</dbReference>
<dbReference type="InterPro" id="IPR036465">
    <property type="entry name" value="vWFA_dom_sf"/>
</dbReference>
<dbReference type="GO" id="GO:0043161">
    <property type="term" value="P:proteasome-mediated ubiquitin-dependent protein catabolic process"/>
    <property type="evidence" value="ECO:0007669"/>
    <property type="project" value="TreeGrafter"/>
</dbReference>
<feature type="domain" description="VWFA" evidence="4">
    <location>
        <begin position="5"/>
        <end position="195"/>
    </location>
</feature>
<dbReference type="GO" id="GO:0036435">
    <property type="term" value="F:K48-linked polyubiquitin modification-dependent protein binding"/>
    <property type="evidence" value="ECO:0007669"/>
    <property type="project" value="UniProtKB-ARBA"/>
</dbReference>
<dbReference type="GO" id="GO:0005634">
    <property type="term" value="C:nucleus"/>
    <property type="evidence" value="ECO:0007669"/>
    <property type="project" value="TreeGrafter"/>
</dbReference>
<dbReference type="SUPFAM" id="SSF53300">
    <property type="entry name" value="vWA-like"/>
    <property type="match status" value="1"/>
</dbReference>
<dbReference type="STRING" id="765440.A0A0C3BQ70"/>
<feature type="region of interest" description="Disordered" evidence="3">
    <location>
        <begin position="249"/>
        <end position="331"/>
    </location>
</feature>
<dbReference type="PROSITE" id="PS50330">
    <property type="entry name" value="UIM"/>
    <property type="match status" value="2"/>
</dbReference>
<dbReference type="InParanoid" id="A0A0C3BQ70"/>
<proteinExistence type="inferred from homology"/>
<name>A0A0C3BQ70_PILCF</name>
<evidence type="ECO:0000256" key="3">
    <source>
        <dbReference type="SAM" id="MobiDB-lite"/>
    </source>
</evidence>
<dbReference type="GO" id="GO:0005829">
    <property type="term" value="C:cytosol"/>
    <property type="evidence" value="ECO:0007669"/>
    <property type="project" value="TreeGrafter"/>
</dbReference>
<dbReference type="PROSITE" id="PS50234">
    <property type="entry name" value="VWFA"/>
    <property type="match status" value="1"/>
</dbReference>
<dbReference type="SMART" id="SM00726">
    <property type="entry name" value="UIM"/>
    <property type="match status" value="3"/>
</dbReference>
<dbReference type="EMBL" id="KN833009">
    <property type="protein sequence ID" value="KIM79472.1"/>
    <property type="molecule type" value="Genomic_DNA"/>
</dbReference>
<dbReference type="HOGENOM" id="CLU_033293_1_0_1"/>
<feature type="compositionally biased region" description="Low complexity" evidence="3">
    <location>
        <begin position="262"/>
        <end position="288"/>
    </location>
</feature>
<keyword evidence="2" id="KW-0647">Proteasome</keyword>
<accession>A0A0C3BQ70</accession>
<keyword evidence="6" id="KW-1185">Reference proteome</keyword>